<name>A0ABP1S6R5_9HEXA</name>
<keyword evidence="3" id="KW-1185">Reference proteome</keyword>
<evidence type="ECO:0008006" key="4">
    <source>
        <dbReference type="Google" id="ProtNLM"/>
    </source>
</evidence>
<organism evidence="2 3">
    <name type="scientific">Orchesella dallaii</name>
    <dbReference type="NCBI Taxonomy" id="48710"/>
    <lineage>
        <taxon>Eukaryota</taxon>
        <taxon>Metazoa</taxon>
        <taxon>Ecdysozoa</taxon>
        <taxon>Arthropoda</taxon>
        <taxon>Hexapoda</taxon>
        <taxon>Collembola</taxon>
        <taxon>Entomobryomorpha</taxon>
        <taxon>Entomobryoidea</taxon>
        <taxon>Orchesellidae</taxon>
        <taxon>Orchesellinae</taxon>
        <taxon>Orchesella</taxon>
    </lineage>
</organism>
<reference evidence="2 3" key="1">
    <citation type="submission" date="2024-08" db="EMBL/GenBank/DDBJ databases">
        <authorList>
            <person name="Cucini C."/>
            <person name="Frati F."/>
        </authorList>
    </citation>
    <scope>NUCLEOTIDE SEQUENCE [LARGE SCALE GENOMIC DNA]</scope>
</reference>
<evidence type="ECO:0000313" key="2">
    <source>
        <dbReference type="EMBL" id="CAL8145303.1"/>
    </source>
</evidence>
<keyword evidence="1" id="KW-0472">Membrane</keyword>
<accession>A0ABP1S6R5</accession>
<keyword evidence="1" id="KW-1133">Transmembrane helix</keyword>
<feature type="transmembrane region" description="Helical" evidence="1">
    <location>
        <begin position="73"/>
        <end position="93"/>
    </location>
</feature>
<comment type="caution">
    <text evidence="2">The sequence shown here is derived from an EMBL/GenBank/DDBJ whole genome shotgun (WGS) entry which is preliminary data.</text>
</comment>
<feature type="transmembrane region" description="Helical" evidence="1">
    <location>
        <begin position="255"/>
        <end position="286"/>
    </location>
</feature>
<dbReference type="EMBL" id="CAXLJM020000164">
    <property type="protein sequence ID" value="CAL8145303.1"/>
    <property type="molecule type" value="Genomic_DNA"/>
</dbReference>
<protein>
    <recommendedName>
        <fullName evidence="4">Odorant receptor</fullName>
    </recommendedName>
</protein>
<feature type="transmembrane region" description="Helical" evidence="1">
    <location>
        <begin position="41"/>
        <end position="61"/>
    </location>
</feature>
<evidence type="ECO:0000256" key="1">
    <source>
        <dbReference type="SAM" id="Phobius"/>
    </source>
</evidence>
<dbReference type="Proteomes" id="UP001642540">
    <property type="component" value="Unassembled WGS sequence"/>
</dbReference>
<sequence length="393" mass="45540">MLRLYIYNFRVAEIMTLTICKPFGWNYQRNRMEATKGIEFFLYRVVSTSICCIAFFISFRLVKALWFESVDVIGVLIAIIYASLLTTSGGLMWEICRKQGEFSAFINGVLGFDKILKRVFPEAYIHAMETQQHKFSRYNHLILFSLIASITCNWGLMFFFFEKWDPVHRGLVEYLGLHPEWNLMFIPIGVAEAWYGYIIGHTVSIFIFGLVLYLTTELWLTSLAYGMDRYDGRRSGIDKHMMGRAHLRFYRCHQVLANICYGITASVLITVHHVCLLIFHIVATYLVLTPEIGVTTTVSVLTACGIPVAYVITYNEVVFLARFGEASANFLGKCRLHYGTSRYLRRGFKSCRPIHIESGYPFFCIKHKKWFAIYAKIIVEMVINLKLSLRKMY</sequence>
<proteinExistence type="predicted"/>
<feature type="transmembrane region" description="Helical" evidence="1">
    <location>
        <begin position="141"/>
        <end position="161"/>
    </location>
</feature>
<feature type="transmembrane region" description="Helical" evidence="1">
    <location>
        <begin position="292"/>
        <end position="312"/>
    </location>
</feature>
<feature type="transmembrane region" description="Helical" evidence="1">
    <location>
        <begin position="194"/>
        <end position="214"/>
    </location>
</feature>
<keyword evidence="1" id="KW-0812">Transmembrane</keyword>
<evidence type="ECO:0000313" key="3">
    <source>
        <dbReference type="Proteomes" id="UP001642540"/>
    </source>
</evidence>
<gene>
    <name evidence="2" type="ORF">ODALV1_LOCUS30447</name>
</gene>